<dbReference type="Gene3D" id="3.40.50.10190">
    <property type="entry name" value="BRCT domain"/>
    <property type="match status" value="2"/>
</dbReference>
<feature type="domain" description="BRCT" evidence="1">
    <location>
        <begin position="861"/>
        <end position="966"/>
    </location>
</feature>
<dbReference type="InterPro" id="IPR036420">
    <property type="entry name" value="BRCT_dom_sf"/>
</dbReference>
<dbReference type="EMBL" id="JACGWJ010000003">
    <property type="protein sequence ID" value="KAL0429463.1"/>
    <property type="molecule type" value="Genomic_DNA"/>
</dbReference>
<feature type="domain" description="BRCT" evidence="1">
    <location>
        <begin position="722"/>
        <end position="825"/>
    </location>
</feature>
<protein>
    <recommendedName>
        <fullName evidence="1">BRCT domain-containing protein</fullName>
    </recommendedName>
</protein>
<gene>
    <name evidence="2" type="ORF">Sradi_0572300</name>
</gene>
<proteinExistence type="predicted"/>
<dbReference type="GO" id="GO:0005634">
    <property type="term" value="C:nucleus"/>
    <property type="evidence" value="ECO:0007669"/>
    <property type="project" value="TreeGrafter"/>
</dbReference>
<dbReference type="PANTHER" id="PTHR15321:SF3">
    <property type="entry name" value="TP53-BINDING PROTEIN 1"/>
    <property type="match status" value="1"/>
</dbReference>
<dbReference type="GO" id="GO:0000077">
    <property type="term" value="P:DNA damage checkpoint signaling"/>
    <property type="evidence" value="ECO:0007669"/>
    <property type="project" value="TreeGrafter"/>
</dbReference>
<dbReference type="Pfam" id="PF18428">
    <property type="entry name" value="BRCT_3"/>
    <property type="match status" value="1"/>
</dbReference>
<dbReference type="InterPro" id="IPR001357">
    <property type="entry name" value="BRCT_dom"/>
</dbReference>
<reference evidence="2" key="2">
    <citation type="journal article" date="2024" name="Plant">
        <title>Genomic evolution and insights into agronomic trait innovations of Sesamum species.</title>
        <authorList>
            <person name="Miao H."/>
            <person name="Wang L."/>
            <person name="Qu L."/>
            <person name="Liu H."/>
            <person name="Sun Y."/>
            <person name="Le M."/>
            <person name="Wang Q."/>
            <person name="Wei S."/>
            <person name="Zheng Y."/>
            <person name="Lin W."/>
            <person name="Duan Y."/>
            <person name="Cao H."/>
            <person name="Xiong S."/>
            <person name="Wang X."/>
            <person name="Wei L."/>
            <person name="Li C."/>
            <person name="Ma Q."/>
            <person name="Ju M."/>
            <person name="Zhao R."/>
            <person name="Li G."/>
            <person name="Mu C."/>
            <person name="Tian Q."/>
            <person name="Mei H."/>
            <person name="Zhang T."/>
            <person name="Gao T."/>
            <person name="Zhang H."/>
        </authorList>
    </citation>
    <scope>NUCLEOTIDE SEQUENCE</scope>
    <source>
        <strain evidence="2">G02</strain>
    </source>
</reference>
<dbReference type="PANTHER" id="PTHR15321">
    <property type="entry name" value="TUMOR SUPPRESSOR P53-BINDING PROTEIN 1"/>
    <property type="match status" value="1"/>
</dbReference>
<name>A0AAW2VJS9_SESRA</name>
<sequence length="988" mass="109723">MALERPVKKNEVLRHEETVNFSEAVADAVELCIAASEALVINEVIESNSFVEPSSASAILEAALRVKQARLEVWKTRPIGFTDEISEINNLSDLDDITMESAYEDAGFHFNELVRNELSVSQVKDTFDSECEENGKQEKTGASATIFRISCADRYTCRMKGVTDNGMQSRKELATECFDGDTQKKVICNPVCHLGTDVSYHSDCLRTIEAQAELLLSVSAEVVFPVRVEKSQGVAILLFTICGHFGIALRLPKYGANAEVFRMPYKILPLESLFIHLQYRTWISLRTSIHIDICSSILKGNGLTEEKNSHAKNVSSSPIKSCRDGEKYSVPEIVEERFQSRWFGGWISNNHKGQMGNVVANWKKCVEPNLSVVWNEVKYFNIVKPNISKPFAGETSFLSESADAAPDENSSVQNHDKGAILASQLSMPSENFSNRANDGMLLSEDVVRSSSTSLVDPLCSVVPCSISEDICSSLAINHEDTVIHGSLNITIECKKDNVLGTSPSNNVPTEGEGIPVAIGNIKESRNGVSRRFTLLRNYSNVLPSHSSCVKRDNHKQKSVLIDNNAELTLLETRFVNHEETVMGSADYPVSQKGNGATLPLVLDRRDHCQLQAFGCSVHKLVEENPNQTAVPESKVKCPPNLQQPLLGCENQSAQKLTASKRVHFSEKEINISDKKKLQKERTMSKTCSSTRAAKRSTRSSILLESKAPLMDKFLKVNLDKEKKRLIFQNMEFLLTGLSEQKEKEIKGLIRKYGGIVLSQIPLTNVKGKRSSRFKPVVLPIVLCLKKIQSIKFLYGCAVNALVLKVNWLIDSIAVGFVLPTENPPVLTGLGDPTLVVIGIYGPIQNISRWHDQVYPAVSYNTNSLVFNNLGVMLHGKTKYFTNIAAIIKSYPSQHGGGQVFKTLQRLIQTLEAGRISIAVIVADGESSASRHLKHCALEQNIPMTSVYWIIKSLYAGRLIPFEEKKNPRCSRALKLQRLQYSMELSQEI</sequence>
<dbReference type="SUPFAM" id="SSF52113">
    <property type="entry name" value="BRCT domain"/>
    <property type="match status" value="2"/>
</dbReference>
<dbReference type="PROSITE" id="PS50172">
    <property type="entry name" value="BRCT"/>
    <property type="match status" value="2"/>
</dbReference>
<organism evidence="2">
    <name type="scientific">Sesamum radiatum</name>
    <name type="common">Black benniseed</name>
    <dbReference type="NCBI Taxonomy" id="300843"/>
    <lineage>
        <taxon>Eukaryota</taxon>
        <taxon>Viridiplantae</taxon>
        <taxon>Streptophyta</taxon>
        <taxon>Embryophyta</taxon>
        <taxon>Tracheophyta</taxon>
        <taxon>Spermatophyta</taxon>
        <taxon>Magnoliopsida</taxon>
        <taxon>eudicotyledons</taxon>
        <taxon>Gunneridae</taxon>
        <taxon>Pentapetalae</taxon>
        <taxon>asterids</taxon>
        <taxon>lamiids</taxon>
        <taxon>Lamiales</taxon>
        <taxon>Pedaliaceae</taxon>
        <taxon>Sesamum</taxon>
    </lineage>
</organism>
<dbReference type="InterPro" id="IPR047252">
    <property type="entry name" value="TP53BP1-like"/>
</dbReference>
<dbReference type="AlphaFoldDB" id="A0AAW2VJS9"/>
<evidence type="ECO:0000313" key="2">
    <source>
        <dbReference type="EMBL" id="KAL0429463.1"/>
    </source>
</evidence>
<comment type="caution">
    <text evidence="2">The sequence shown here is derived from an EMBL/GenBank/DDBJ whole genome shotgun (WGS) entry which is preliminary data.</text>
</comment>
<evidence type="ECO:0000259" key="1">
    <source>
        <dbReference type="PROSITE" id="PS50172"/>
    </source>
</evidence>
<dbReference type="SMART" id="SM00292">
    <property type="entry name" value="BRCT"/>
    <property type="match status" value="1"/>
</dbReference>
<accession>A0AAW2VJS9</accession>
<dbReference type="GO" id="GO:0045944">
    <property type="term" value="P:positive regulation of transcription by RNA polymerase II"/>
    <property type="evidence" value="ECO:0007669"/>
    <property type="project" value="TreeGrafter"/>
</dbReference>
<dbReference type="GO" id="GO:0042393">
    <property type="term" value="F:histone binding"/>
    <property type="evidence" value="ECO:0007669"/>
    <property type="project" value="TreeGrafter"/>
</dbReference>
<reference evidence="2" key="1">
    <citation type="submission" date="2020-06" db="EMBL/GenBank/DDBJ databases">
        <authorList>
            <person name="Li T."/>
            <person name="Hu X."/>
            <person name="Zhang T."/>
            <person name="Song X."/>
            <person name="Zhang H."/>
            <person name="Dai N."/>
            <person name="Sheng W."/>
            <person name="Hou X."/>
            <person name="Wei L."/>
        </authorList>
    </citation>
    <scope>NUCLEOTIDE SEQUENCE</scope>
    <source>
        <strain evidence="2">G02</strain>
        <tissue evidence="2">Leaf</tissue>
    </source>
</reference>